<sequence>MSCLFCSCLSCRPYGGGVMPGKRRCQYKSLQEAVSESGVLASVWSWGCTWVMGK</sequence>
<protein>
    <submittedName>
        <fullName evidence="1">Uncharacterized protein</fullName>
    </submittedName>
</protein>
<dbReference type="AlphaFoldDB" id="A0A0E9SZN4"/>
<evidence type="ECO:0000313" key="1">
    <source>
        <dbReference type="EMBL" id="JAH45968.1"/>
    </source>
</evidence>
<accession>A0A0E9SZN4</accession>
<name>A0A0E9SZN4_ANGAN</name>
<reference evidence="1" key="2">
    <citation type="journal article" date="2015" name="Fish Shellfish Immunol.">
        <title>Early steps in the European eel (Anguilla anguilla)-Vibrio vulnificus interaction in the gills: Role of the RtxA13 toxin.</title>
        <authorList>
            <person name="Callol A."/>
            <person name="Pajuelo D."/>
            <person name="Ebbesson L."/>
            <person name="Teles M."/>
            <person name="MacKenzie S."/>
            <person name="Amaro C."/>
        </authorList>
    </citation>
    <scope>NUCLEOTIDE SEQUENCE</scope>
</reference>
<dbReference type="EMBL" id="GBXM01062609">
    <property type="protein sequence ID" value="JAH45968.1"/>
    <property type="molecule type" value="Transcribed_RNA"/>
</dbReference>
<organism evidence="1">
    <name type="scientific">Anguilla anguilla</name>
    <name type="common">European freshwater eel</name>
    <name type="synonym">Muraena anguilla</name>
    <dbReference type="NCBI Taxonomy" id="7936"/>
    <lineage>
        <taxon>Eukaryota</taxon>
        <taxon>Metazoa</taxon>
        <taxon>Chordata</taxon>
        <taxon>Craniata</taxon>
        <taxon>Vertebrata</taxon>
        <taxon>Euteleostomi</taxon>
        <taxon>Actinopterygii</taxon>
        <taxon>Neopterygii</taxon>
        <taxon>Teleostei</taxon>
        <taxon>Anguilliformes</taxon>
        <taxon>Anguillidae</taxon>
        <taxon>Anguilla</taxon>
    </lineage>
</organism>
<proteinExistence type="predicted"/>
<reference evidence="1" key="1">
    <citation type="submission" date="2014-11" db="EMBL/GenBank/DDBJ databases">
        <authorList>
            <person name="Amaro Gonzalez C."/>
        </authorList>
    </citation>
    <scope>NUCLEOTIDE SEQUENCE</scope>
</reference>